<evidence type="ECO:0000256" key="1">
    <source>
        <dbReference type="SAM" id="Coils"/>
    </source>
</evidence>
<evidence type="ECO:0000256" key="2">
    <source>
        <dbReference type="SAM" id="MobiDB-lite"/>
    </source>
</evidence>
<organism evidence="3 4">
    <name type="scientific">Akanthomyces muscarius</name>
    <name type="common">Entomopathogenic fungus</name>
    <name type="synonym">Lecanicillium muscarium</name>
    <dbReference type="NCBI Taxonomy" id="2231603"/>
    <lineage>
        <taxon>Eukaryota</taxon>
        <taxon>Fungi</taxon>
        <taxon>Dikarya</taxon>
        <taxon>Ascomycota</taxon>
        <taxon>Pezizomycotina</taxon>
        <taxon>Sordariomycetes</taxon>
        <taxon>Hypocreomycetidae</taxon>
        <taxon>Hypocreales</taxon>
        <taxon>Cordycipitaceae</taxon>
        <taxon>Akanthomyces</taxon>
    </lineage>
</organism>
<dbReference type="GeneID" id="80894027"/>
<feature type="region of interest" description="Disordered" evidence="2">
    <location>
        <begin position="27"/>
        <end position="58"/>
    </location>
</feature>
<dbReference type="RefSeq" id="XP_056060142.1">
    <property type="nucleotide sequence ID" value="XM_056204825.1"/>
</dbReference>
<dbReference type="EMBL" id="JAJHUN010000001">
    <property type="protein sequence ID" value="KAJ4165227.1"/>
    <property type="molecule type" value="Genomic_DNA"/>
</dbReference>
<evidence type="ECO:0000313" key="3">
    <source>
        <dbReference type="EMBL" id="KAJ4165227.1"/>
    </source>
</evidence>
<comment type="caution">
    <text evidence="3">The sequence shown here is derived from an EMBL/GenBank/DDBJ whole genome shotgun (WGS) entry which is preliminary data.</text>
</comment>
<dbReference type="Proteomes" id="UP001144673">
    <property type="component" value="Chromosome 1"/>
</dbReference>
<gene>
    <name evidence="3" type="ORF">LMH87_006868</name>
</gene>
<dbReference type="AlphaFoldDB" id="A0A9W8QS01"/>
<keyword evidence="1" id="KW-0175">Coiled coil</keyword>
<reference evidence="3" key="1">
    <citation type="journal article" date="2023" name="Access Microbiol">
        <title>De-novo genome assembly for Akanthomyces muscarius, a biocontrol agent of insect agricultural pests.</title>
        <authorList>
            <person name="Erdos Z."/>
            <person name="Studholme D.J."/>
            <person name="Raymond B."/>
            <person name="Sharma M."/>
        </authorList>
    </citation>
    <scope>NUCLEOTIDE SEQUENCE</scope>
    <source>
        <strain evidence="3">Ve6</strain>
    </source>
</reference>
<protein>
    <submittedName>
        <fullName evidence="3">Uncharacterized protein</fullName>
    </submittedName>
</protein>
<feature type="coiled-coil region" evidence="1">
    <location>
        <begin position="81"/>
        <end position="140"/>
    </location>
</feature>
<sequence>MEPLFNLNFDSIIAAIEENGKRLARQDPLAPLAASQDVTSEDTGGAHEGTSQSGSNAVADEVISIIRPELDDFAKLIQDEAQASERRYDVMQASIENLLSKTVLWQELLQEQMKELVGTVKSLKEEVTELQEKAKEPSQK</sequence>
<proteinExistence type="predicted"/>
<keyword evidence="4" id="KW-1185">Reference proteome</keyword>
<dbReference type="KEGG" id="amus:LMH87_006868"/>
<name>A0A9W8QS01_AKAMU</name>
<evidence type="ECO:0000313" key="4">
    <source>
        <dbReference type="Proteomes" id="UP001144673"/>
    </source>
</evidence>
<accession>A0A9W8QS01</accession>